<dbReference type="VEuPathDB" id="VectorBase:LLOJ006513"/>
<dbReference type="AlphaFoldDB" id="A0A1B0CP40"/>
<dbReference type="EnsemblMetazoa" id="LLOJ006513-RA">
    <property type="protein sequence ID" value="LLOJ006513-PA"/>
    <property type="gene ID" value="LLOJ006513"/>
</dbReference>
<proteinExistence type="predicted"/>
<protein>
    <submittedName>
        <fullName evidence="1">Uncharacterized protein</fullName>
    </submittedName>
</protein>
<sequence>MSMLTVDYALEIGKDSIKSMIGKSFTDVKLKRSSKVKPLSAMSNVALIGGDEVQINNELLMSRIMSLQDRFNTPLSTFLEYELSPRPLSLFDEVCMRKNDKSAIEKLIQKFAPCTSNPPENCRFIIDGGYLMHAVNWQRPATYNDICNAYVEYVKHHYGEDSIVIFDGYNDSQSTKYVEQQRRSTKKSSSNITVKSDYLVTTTKENFLGNIQNKAALILMLATHMQKAGICVLQSFGDADVLIVKTAIDVAIQGNVVSVVATDTDILVLLIALAPSGTSLFMAIPSYNNSRCHSITNVQNQLGPFKEIILFAHAISGCDTTSAIFRKGKNIIFQLLQKNPSLVEKVKVFNEPNCTQNEIANAGESFFLALYSAGECKDLSKLRIILYKKSIGNKKDISDKFDFRSLPPTSGAAKQHSLRVYYQVQQWMGRSLNPTDWGWTQKGNHLLPIPSECPFAPMNLLKLIR</sequence>
<evidence type="ECO:0000313" key="2">
    <source>
        <dbReference type="Proteomes" id="UP000092461"/>
    </source>
</evidence>
<dbReference type="InterPro" id="IPR029060">
    <property type="entry name" value="PIN-like_dom_sf"/>
</dbReference>
<accession>A0A1B0CP40</accession>
<dbReference type="Gene3D" id="3.40.50.1010">
    <property type="entry name" value="5'-nuclease"/>
    <property type="match status" value="1"/>
</dbReference>
<dbReference type="VEuPathDB" id="VectorBase:LLONM1_008476"/>
<dbReference type="PANTHER" id="PTHR46704">
    <property type="entry name" value="CXC DOMAIN-CONTAINING PROTEIN-RELATED"/>
    <property type="match status" value="1"/>
</dbReference>
<dbReference type="SUPFAM" id="SSF88723">
    <property type="entry name" value="PIN domain-like"/>
    <property type="match status" value="1"/>
</dbReference>
<dbReference type="Proteomes" id="UP000092461">
    <property type="component" value="Unassembled WGS sequence"/>
</dbReference>
<keyword evidence="2" id="KW-1185">Reference proteome</keyword>
<evidence type="ECO:0000313" key="1">
    <source>
        <dbReference type="EnsemblMetazoa" id="LLOJ006513-PA"/>
    </source>
</evidence>
<dbReference type="EMBL" id="AJWK01021393">
    <property type="status" value="NOT_ANNOTATED_CDS"/>
    <property type="molecule type" value="Genomic_DNA"/>
</dbReference>
<reference evidence="1" key="1">
    <citation type="submission" date="2020-05" db="UniProtKB">
        <authorList>
            <consortium name="EnsemblMetazoa"/>
        </authorList>
    </citation>
    <scope>IDENTIFICATION</scope>
    <source>
        <strain evidence="1">Jacobina</strain>
    </source>
</reference>
<dbReference type="PANTHER" id="PTHR46704:SF1">
    <property type="entry name" value="TELOMERE LENGTH REGULATION PROTEIN TEL2 HOMOLOG"/>
    <property type="match status" value="1"/>
</dbReference>
<name>A0A1B0CP40_LUTLO</name>
<organism evidence="1 2">
    <name type="scientific">Lutzomyia longipalpis</name>
    <name type="common">Sand fly</name>
    <dbReference type="NCBI Taxonomy" id="7200"/>
    <lineage>
        <taxon>Eukaryota</taxon>
        <taxon>Metazoa</taxon>
        <taxon>Ecdysozoa</taxon>
        <taxon>Arthropoda</taxon>
        <taxon>Hexapoda</taxon>
        <taxon>Insecta</taxon>
        <taxon>Pterygota</taxon>
        <taxon>Neoptera</taxon>
        <taxon>Endopterygota</taxon>
        <taxon>Diptera</taxon>
        <taxon>Nematocera</taxon>
        <taxon>Psychodoidea</taxon>
        <taxon>Psychodidae</taxon>
        <taxon>Lutzomyia</taxon>
        <taxon>Lutzomyia</taxon>
    </lineage>
</organism>